<feature type="signal peptide" evidence="1">
    <location>
        <begin position="1"/>
        <end position="20"/>
    </location>
</feature>
<sequence>MSSFFLFFFFLHLSLPFSFSSFIMFSTVPRYGNFATGMSRMYRNYSHGMLHSNASCVLRIRTMNVVAVTLCACTFAVDLSRPHICPYKSSLAPFSHTTQHTYTIHLLHLLLLDTGRSNRYLCHP</sequence>
<evidence type="ECO:0008006" key="3">
    <source>
        <dbReference type="Google" id="ProtNLM"/>
    </source>
</evidence>
<keyword evidence="1" id="KW-0732">Signal</keyword>
<dbReference type="AlphaFoldDB" id="A0A2M3ZL82"/>
<accession>A0A2M3ZL82</accession>
<organism evidence="2">
    <name type="scientific">Anopheles braziliensis</name>
    <dbReference type="NCBI Taxonomy" id="58242"/>
    <lineage>
        <taxon>Eukaryota</taxon>
        <taxon>Metazoa</taxon>
        <taxon>Ecdysozoa</taxon>
        <taxon>Arthropoda</taxon>
        <taxon>Hexapoda</taxon>
        <taxon>Insecta</taxon>
        <taxon>Pterygota</taxon>
        <taxon>Neoptera</taxon>
        <taxon>Endopterygota</taxon>
        <taxon>Diptera</taxon>
        <taxon>Nematocera</taxon>
        <taxon>Culicoidea</taxon>
        <taxon>Culicidae</taxon>
        <taxon>Anophelinae</taxon>
        <taxon>Anopheles</taxon>
    </lineage>
</organism>
<evidence type="ECO:0000256" key="1">
    <source>
        <dbReference type="SAM" id="SignalP"/>
    </source>
</evidence>
<protein>
    <recommendedName>
        <fullName evidence="3">Secreted peptide</fullName>
    </recommendedName>
</protein>
<feature type="chain" id="PRO_5014740152" description="Secreted peptide" evidence="1">
    <location>
        <begin position="21"/>
        <end position="124"/>
    </location>
</feature>
<reference evidence="2" key="1">
    <citation type="submission" date="2018-01" db="EMBL/GenBank/DDBJ databases">
        <title>An insight into the sialome of Amazonian anophelines.</title>
        <authorList>
            <person name="Ribeiro J.M."/>
            <person name="Scarpassa V."/>
            <person name="Calvo E."/>
        </authorList>
    </citation>
    <scope>NUCLEOTIDE SEQUENCE</scope>
    <source>
        <tissue evidence="2">Salivary glands</tissue>
    </source>
</reference>
<evidence type="ECO:0000313" key="2">
    <source>
        <dbReference type="EMBL" id="MBW29327.1"/>
    </source>
</evidence>
<proteinExistence type="predicted"/>
<name>A0A2M3ZL82_9DIPT</name>
<dbReference type="EMBL" id="GGFM01008576">
    <property type="protein sequence ID" value="MBW29327.1"/>
    <property type="molecule type" value="Transcribed_RNA"/>
</dbReference>